<organism evidence="4 5">
    <name type="scientific">Mycena rosella</name>
    <name type="common">Pink bonnet</name>
    <name type="synonym">Agaricus rosellus</name>
    <dbReference type="NCBI Taxonomy" id="1033263"/>
    <lineage>
        <taxon>Eukaryota</taxon>
        <taxon>Fungi</taxon>
        <taxon>Dikarya</taxon>
        <taxon>Basidiomycota</taxon>
        <taxon>Agaricomycotina</taxon>
        <taxon>Agaricomycetes</taxon>
        <taxon>Agaricomycetidae</taxon>
        <taxon>Agaricales</taxon>
        <taxon>Marasmiineae</taxon>
        <taxon>Mycenaceae</taxon>
        <taxon>Mycena</taxon>
    </lineage>
</organism>
<evidence type="ECO:0000313" key="5">
    <source>
        <dbReference type="Proteomes" id="UP001221757"/>
    </source>
</evidence>
<keyword evidence="1 3" id="KW-0853">WD repeat</keyword>
<dbReference type="AlphaFoldDB" id="A0AAD7G1E5"/>
<dbReference type="SUPFAM" id="SSF50978">
    <property type="entry name" value="WD40 repeat-like"/>
    <property type="match status" value="1"/>
</dbReference>
<dbReference type="PROSITE" id="PS50294">
    <property type="entry name" value="WD_REPEATS_REGION"/>
    <property type="match status" value="2"/>
</dbReference>
<keyword evidence="2" id="KW-0677">Repeat</keyword>
<evidence type="ECO:0000256" key="3">
    <source>
        <dbReference type="PROSITE-ProRule" id="PRU00221"/>
    </source>
</evidence>
<dbReference type="GO" id="GO:1990234">
    <property type="term" value="C:transferase complex"/>
    <property type="evidence" value="ECO:0007669"/>
    <property type="project" value="UniProtKB-ARBA"/>
</dbReference>
<dbReference type="Pfam" id="PF00400">
    <property type="entry name" value="WD40"/>
    <property type="match status" value="2"/>
</dbReference>
<feature type="non-terminal residue" evidence="4">
    <location>
        <position position="1"/>
    </location>
</feature>
<name>A0AAD7G1E5_MYCRO</name>
<dbReference type="InterPro" id="IPR036322">
    <property type="entry name" value="WD40_repeat_dom_sf"/>
</dbReference>
<dbReference type="PANTHER" id="PTHR22847">
    <property type="entry name" value="WD40 REPEAT PROTEIN"/>
    <property type="match status" value="1"/>
</dbReference>
<feature type="repeat" description="WD" evidence="3">
    <location>
        <begin position="24"/>
        <end position="65"/>
    </location>
</feature>
<dbReference type="SMART" id="SM00320">
    <property type="entry name" value="WD40"/>
    <property type="match status" value="2"/>
</dbReference>
<dbReference type="PANTHER" id="PTHR22847:SF637">
    <property type="entry name" value="WD REPEAT DOMAIN 5B"/>
    <property type="match status" value="1"/>
</dbReference>
<dbReference type="Proteomes" id="UP001221757">
    <property type="component" value="Unassembled WGS sequence"/>
</dbReference>
<evidence type="ECO:0000256" key="2">
    <source>
        <dbReference type="ARBA" id="ARBA00022737"/>
    </source>
</evidence>
<evidence type="ECO:0000256" key="1">
    <source>
        <dbReference type="ARBA" id="ARBA00022574"/>
    </source>
</evidence>
<gene>
    <name evidence="4" type="ORF">B0H17DRAFT_955490</name>
</gene>
<keyword evidence="5" id="KW-1185">Reference proteome</keyword>
<dbReference type="InterPro" id="IPR001680">
    <property type="entry name" value="WD40_rpt"/>
</dbReference>
<evidence type="ECO:0000313" key="4">
    <source>
        <dbReference type="EMBL" id="KAJ7657959.1"/>
    </source>
</evidence>
<protein>
    <submittedName>
        <fullName evidence="4">WD40-repeat-containing domain protein</fullName>
    </submittedName>
</protein>
<comment type="caution">
    <text evidence="4">The sequence shown here is derived from an EMBL/GenBank/DDBJ whole genome shotgun (WGS) entry which is preliminary data.</text>
</comment>
<feature type="repeat" description="WD" evidence="3">
    <location>
        <begin position="67"/>
        <end position="108"/>
    </location>
</feature>
<dbReference type="EMBL" id="JARKIE010000285">
    <property type="protein sequence ID" value="KAJ7657959.1"/>
    <property type="molecule type" value="Genomic_DNA"/>
</dbReference>
<reference evidence="4" key="1">
    <citation type="submission" date="2023-03" db="EMBL/GenBank/DDBJ databases">
        <title>Massive genome expansion in bonnet fungi (Mycena s.s.) driven by repeated elements and novel gene families across ecological guilds.</title>
        <authorList>
            <consortium name="Lawrence Berkeley National Laboratory"/>
            <person name="Harder C.B."/>
            <person name="Miyauchi S."/>
            <person name="Viragh M."/>
            <person name="Kuo A."/>
            <person name="Thoen E."/>
            <person name="Andreopoulos B."/>
            <person name="Lu D."/>
            <person name="Skrede I."/>
            <person name="Drula E."/>
            <person name="Henrissat B."/>
            <person name="Morin E."/>
            <person name="Kohler A."/>
            <person name="Barry K."/>
            <person name="LaButti K."/>
            <person name="Morin E."/>
            <person name="Salamov A."/>
            <person name="Lipzen A."/>
            <person name="Mereny Z."/>
            <person name="Hegedus B."/>
            <person name="Baldrian P."/>
            <person name="Stursova M."/>
            <person name="Weitz H."/>
            <person name="Taylor A."/>
            <person name="Grigoriev I.V."/>
            <person name="Nagy L.G."/>
            <person name="Martin F."/>
            <person name="Kauserud H."/>
        </authorList>
    </citation>
    <scope>NUCLEOTIDE SEQUENCE</scope>
    <source>
        <strain evidence="4">CBHHK067</strain>
    </source>
</reference>
<dbReference type="Gene3D" id="2.130.10.10">
    <property type="entry name" value="YVTN repeat-like/Quinoprotein amine dehydrogenase"/>
    <property type="match status" value="1"/>
</dbReference>
<proteinExistence type="predicted"/>
<dbReference type="InterPro" id="IPR015943">
    <property type="entry name" value="WD40/YVTN_repeat-like_dom_sf"/>
</dbReference>
<accession>A0AAD7G1E5</accession>
<sequence>VTCSMDIFIKIWDSQNEWKNTKTFPGHEHSVLSVRFMPGDQFAVSASRDRSIRIFDVASMHLIRTTISGHSDWVHCGLPSDDGRLLASASNDHTARIWDPLTGESKMELRGHDNVVEVVAFVPLTAYTAIRKLGGIPVRIAATAIIPHRTLLLYHAIHHTVSYNRHTSYSKNHASSHIFFGYHDPSPMPPPPPFFRLRSHLIFLFWLPHFCIVQRIPRIDYDIIIKLYV</sequence>
<dbReference type="PROSITE" id="PS50082">
    <property type="entry name" value="WD_REPEATS_2"/>
    <property type="match status" value="2"/>
</dbReference>